<evidence type="ECO:0000313" key="1">
    <source>
        <dbReference type="EMBL" id="KKK59000.1"/>
    </source>
</evidence>
<name>A0A0F8XDH6_9ZZZZ</name>
<gene>
    <name evidence="1" type="ORF">LCGC14_3038760</name>
</gene>
<evidence type="ECO:0008006" key="2">
    <source>
        <dbReference type="Google" id="ProtNLM"/>
    </source>
</evidence>
<organism evidence="1">
    <name type="scientific">marine sediment metagenome</name>
    <dbReference type="NCBI Taxonomy" id="412755"/>
    <lineage>
        <taxon>unclassified sequences</taxon>
        <taxon>metagenomes</taxon>
        <taxon>ecological metagenomes</taxon>
    </lineage>
</organism>
<dbReference type="AlphaFoldDB" id="A0A0F8XDH6"/>
<comment type="caution">
    <text evidence="1">The sequence shown here is derived from an EMBL/GenBank/DDBJ whole genome shotgun (WGS) entry which is preliminary data.</text>
</comment>
<dbReference type="SUPFAM" id="SSF55729">
    <property type="entry name" value="Acyl-CoA N-acyltransferases (Nat)"/>
    <property type="match status" value="1"/>
</dbReference>
<dbReference type="EMBL" id="LAZR01063696">
    <property type="protein sequence ID" value="KKK59000.1"/>
    <property type="molecule type" value="Genomic_DNA"/>
</dbReference>
<dbReference type="InterPro" id="IPR016181">
    <property type="entry name" value="Acyl_CoA_acyltransferase"/>
</dbReference>
<dbReference type="Gene3D" id="3.40.630.30">
    <property type="match status" value="1"/>
</dbReference>
<accession>A0A0F8XDH6</accession>
<reference evidence="1" key="1">
    <citation type="journal article" date="2015" name="Nature">
        <title>Complex archaea that bridge the gap between prokaryotes and eukaryotes.</title>
        <authorList>
            <person name="Spang A."/>
            <person name="Saw J.H."/>
            <person name="Jorgensen S.L."/>
            <person name="Zaremba-Niedzwiedzka K."/>
            <person name="Martijn J."/>
            <person name="Lind A.E."/>
            <person name="van Eijk R."/>
            <person name="Schleper C."/>
            <person name="Guy L."/>
            <person name="Ettema T.J."/>
        </authorList>
    </citation>
    <scope>NUCLEOTIDE SEQUENCE</scope>
</reference>
<feature type="non-terminal residue" evidence="1">
    <location>
        <position position="198"/>
    </location>
</feature>
<sequence length="198" mass="22443">MAVKNPTNDLSKNSLEKSFYSDNFSQDSLNIQDSDGRKYLIVSVNSSEDLIDFPDELGLDSRAIAKDNLETLSYFKSFALDPNYTRSILYLIKDEAKIIGVITLFCIPYVNFSKNGYIKLEGEKLVFKSLLEILNPETTNSFVIEFGWFQILPEYRNKKLASNIFNDFLYPMISSIQAKNPAKIFLVASAQGIADNET</sequence>
<protein>
    <recommendedName>
        <fullName evidence="2">N-acetyltransferase domain-containing protein</fullName>
    </recommendedName>
</protein>
<proteinExistence type="predicted"/>